<gene>
    <name evidence="3" type="ORF">FHR99_000259</name>
</gene>
<dbReference type="AlphaFoldDB" id="A0A7W4Z4E6"/>
<evidence type="ECO:0000256" key="1">
    <source>
        <dbReference type="SAM" id="Coils"/>
    </source>
</evidence>
<accession>A0A7W4Z4E6</accession>
<protein>
    <submittedName>
        <fullName evidence="3">Putative coiled-coil protein SlyX</fullName>
    </submittedName>
</protein>
<organism evidence="3 4">
    <name type="scientific">Litorivivens lipolytica</name>
    <dbReference type="NCBI Taxonomy" id="1524264"/>
    <lineage>
        <taxon>Bacteria</taxon>
        <taxon>Pseudomonadati</taxon>
        <taxon>Pseudomonadota</taxon>
        <taxon>Gammaproteobacteria</taxon>
        <taxon>Litorivivens</taxon>
    </lineage>
</organism>
<feature type="coiled-coil region" evidence="1">
    <location>
        <begin position="314"/>
        <end position="341"/>
    </location>
</feature>
<feature type="coiled-coil region" evidence="1">
    <location>
        <begin position="199"/>
        <end position="272"/>
    </location>
</feature>
<dbReference type="EMBL" id="JACHWY010000001">
    <property type="protein sequence ID" value="MBB3046023.1"/>
    <property type="molecule type" value="Genomic_DNA"/>
</dbReference>
<evidence type="ECO:0000313" key="3">
    <source>
        <dbReference type="EMBL" id="MBB3046023.1"/>
    </source>
</evidence>
<evidence type="ECO:0000256" key="2">
    <source>
        <dbReference type="SAM" id="MobiDB-lite"/>
    </source>
</evidence>
<keyword evidence="1" id="KW-0175">Coiled coil</keyword>
<feature type="region of interest" description="Disordered" evidence="2">
    <location>
        <begin position="148"/>
        <end position="183"/>
    </location>
</feature>
<name>A0A7W4Z4E6_9GAMM</name>
<feature type="compositionally biased region" description="Low complexity" evidence="2">
    <location>
        <begin position="163"/>
        <end position="176"/>
    </location>
</feature>
<evidence type="ECO:0000313" key="4">
    <source>
        <dbReference type="Proteomes" id="UP000537130"/>
    </source>
</evidence>
<dbReference type="RefSeq" id="WP_183408738.1">
    <property type="nucleotide sequence ID" value="NZ_JACHWY010000001.1"/>
</dbReference>
<reference evidence="3 4" key="1">
    <citation type="submission" date="2020-08" db="EMBL/GenBank/DDBJ databases">
        <title>Genomic Encyclopedia of Type Strains, Phase III (KMG-III): the genomes of soil and plant-associated and newly described type strains.</title>
        <authorList>
            <person name="Whitman W."/>
        </authorList>
    </citation>
    <scope>NUCLEOTIDE SEQUENCE [LARGE SCALE GENOMIC DNA]</scope>
    <source>
        <strain evidence="3 4">CECT 8654</strain>
    </source>
</reference>
<keyword evidence="4" id="KW-1185">Reference proteome</keyword>
<comment type="caution">
    <text evidence="3">The sequence shown here is derived from an EMBL/GenBank/DDBJ whole genome shotgun (WGS) entry which is preliminary data.</text>
</comment>
<dbReference type="Proteomes" id="UP000537130">
    <property type="component" value="Unassembled WGS sequence"/>
</dbReference>
<proteinExistence type="predicted"/>
<sequence>MLDIQAGTNEAVIFFKSDLVDKEILYPEFEAVLDGFIGLPDYANRVVKAAFLQISPRLTIQAAVFFTVPFTEDGQVDPTWNIPLQHLADHGLEGPDLGDGKIRLACRSVCPVAWYKEQLWNPDMQGSMTTFDLLVSAVKRNKLGLVAQRTARRSSQSQPPVTSAPAFNASNSNNSPDLQQPRFNRKYRRRLEGLRKQFLLEQKAQAERARRQREKLEAGYVGRLAEGDRVVQELKQRLAKSRRRELKMKEALDKYESQFNKIRDRYEESLKRGSSEYAAEVAVLREQFATDLQEKLNAQADDLGERIAMRESELHYRDQQIAKLREELAQAKKEIGSLMKNDSGQVLQRMTDSGITFVAFHPGIEHLVLPPAEITAYLNNPTAFVADRCGVSEERYREWLMHYRLPVCRHKAESGQVCAEPIDKVLKPFYFRPGESDCCPLHRKVMEVDDAEGSLTDKTPLPR</sequence>